<dbReference type="PANTHER" id="PTHR43279:SF1">
    <property type="entry name" value="CATECHOL-2,3-DIOXYGENASE"/>
    <property type="match status" value="1"/>
</dbReference>
<reference evidence="2 3" key="1">
    <citation type="submission" date="2014-08" db="EMBL/GenBank/DDBJ databases">
        <title>Genome sequence of Tetragenococcus muriaticus.</title>
        <authorList>
            <person name="Chuea-nongthon C."/>
            <person name="Rodtong S."/>
            <person name="Yongsawatdigul J."/>
            <person name="Steele J.L."/>
            <person name="Liu X.-y."/>
            <person name="Speers J."/>
            <person name="Glasner J.D."/>
            <person name="Neeno-Eckwall E.C."/>
        </authorList>
    </citation>
    <scope>NUCLEOTIDE SEQUENCE [LARGE SCALE GENOMIC DNA]</scope>
    <source>
        <strain evidence="2 3">PMC-11-5</strain>
    </source>
</reference>
<evidence type="ECO:0000313" key="3">
    <source>
        <dbReference type="Proteomes" id="UP000029380"/>
    </source>
</evidence>
<proteinExistence type="predicted"/>
<dbReference type="PROSITE" id="PS51819">
    <property type="entry name" value="VOC"/>
    <property type="match status" value="1"/>
</dbReference>
<dbReference type="InterPro" id="IPR029068">
    <property type="entry name" value="Glyas_Bleomycin-R_OHBP_Dase"/>
</dbReference>
<comment type="caution">
    <text evidence="2">The sequence shown here is derived from an EMBL/GenBank/DDBJ whole genome shotgun (WGS) entry which is preliminary data.</text>
</comment>
<evidence type="ECO:0000313" key="2">
    <source>
        <dbReference type="EMBL" id="KFN93566.1"/>
    </source>
</evidence>
<dbReference type="Proteomes" id="UP000029380">
    <property type="component" value="Unassembled WGS sequence"/>
</dbReference>
<feature type="domain" description="VOC" evidence="1">
    <location>
        <begin position="9"/>
        <end position="128"/>
    </location>
</feature>
<dbReference type="Gene3D" id="3.10.180.10">
    <property type="entry name" value="2,3-Dihydroxybiphenyl 1,2-Dioxygenase, domain 1"/>
    <property type="match status" value="2"/>
</dbReference>
<dbReference type="InterPro" id="IPR037523">
    <property type="entry name" value="VOC_core"/>
</dbReference>
<evidence type="ECO:0000259" key="1">
    <source>
        <dbReference type="PROSITE" id="PS51819"/>
    </source>
</evidence>
<dbReference type="InterPro" id="IPR032702">
    <property type="entry name" value="CppA_N"/>
</dbReference>
<dbReference type="AlphaFoldDB" id="A0A091C6U3"/>
<dbReference type="OrthoDB" id="9792626at2"/>
<organism evidence="2 3">
    <name type="scientific">Tetragenococcus muriaticus PMC-11-5</name>
    <dbReference type="NCBI Taxonomy" id="1302649"/>
    <lineage>
        <taxon>Bacteria</taxon>
        <taxon>Bacillati</taxon>
        <taxon>Bacillota</taxon>
        <taxon>Bacilli</taxon>
        <taxon>Lactobacillales</taxon>
        <taxon>Enterococcaceae</taxon>
        <taxon>Tetragenococcus</taxon>
    </lineage>
</organism>
<dbReference type="InterPro" id="IPR032703">
    <property type="entry name" value="CppA_C"/>
</dbReference>
<dbReference type="EMBL" id="JPVU01000023">
    <property type="protein sequence ID" value="KFN93566.1"/>
    <property type="molecule type" value="Genomic_DNA"/>
</dbReference>
<dbReference type="SUPFAM" id="SSF54593">
    <property type="entry name" value="Glyoxalase/Bleomycin resistance protein/Dihydroxybiphenyl dioxygenase"/>
    <property type="match status" value="1"/>
</dbReference>
<dbReference type="RefSeq" id="WP_038021835.1">
    <property type="nucleotide sequence ID" value="NZ_JPVU01000023.1"/>
</dbReference>
<dbReference type="PANTHER" id="PTHR43279">
    <property type="entry name" value="CATECHOL-2,3-DIOXYGENASE"/>
    <property type="match status" value="1"/>
</dbReference>
<dbReference type="Pfam" id="PF14507">
    <property type="entry name" value="CppA_C"/>
    <property type="match status" value="1"/>
</dbReference>
<dbReference type="PATRIC" id="fig|1302649.3.peg.164"/>
<sequence length="269" mass="30621">MSVLTLADTAEKVTLALRVKDRDKMIDFYQGLIGFNLKQEENTLAILGVKEDNTQHLWLEESPRAEERFGEVKKLQKATLTVPSVEEISDLYQRLKEASYPIVQASYDEGVRLAVDDPEENRLEVLATNEENKVENEEQLLALASGNFTGLTKGASFQQVYLNVTVPQKEENFLQDHLGFYLGENGKANSEFDISLYSSDSHAVDMDNSDVLGLEIIRFVVPSEIFNSLEEHLTNKNQTFYIDKKKSLLTVYDPAGVEWWFVRKNDKES</sequence>
<name>A0A091C6U3_9ENTE</name>
<dbReference type="Pfam" id="PF14506">
    <property type="entry name" value="CppA_N"/>
    <property type="match status" value="1"/>
</dbReference>
<gene>
    <name evidence="2" type="ORF">TMUPMC115_0163</name>
</gene>
<accession>A0A091C6U3</accession>
<protein>
    <submittedName>
        <fullName evidence="2">Glyoxalase family protein</fullName>
    </submittedName>
</protein>